<dbReference type="Proteomes" id="UP000698242">
    <property type="component" value="Unassembled WGS sequence"/>
</dbReference>
<dbReference type="SUPFAM" id="SSF52540">
    <property type="entry name" value="P-loop containing nucleoside triphosphate hydrolases"/>
    <property type="match status" value="1"/>
</dbReference>
<organism evidence="1 2">
    <name type="scientific">Profundibacterium mesophilum KAUST100406-0324</name>
    <dbReference type="NCBI Taxonomy" id="1037889"/>
    <lineage>
        <taxon>Bacteria</taxon>
        <taxon>Pseudomonadati</taxon>
        <taxon>Pseudomonadota</taxon>
        <taxon>Alphaproteobacteria</taxon>
        <taxon>Rhodobacterales</taxon>
        <taxon>Roseobacteraceae</taxon>
        <taxon>Profundibacterium</taxon>
    </lineage>
</organism>
<evidence type="ECO:0000313" key="1">
    <source>
        <dbReference type="EMBL" id="KAF0677046.1"/>
    </source>
</evidence>
<dbReference type="OrthoDB" id="145933at2"/>
<proteinExistence type="predicted"/>
<dbReference type="CDD" id="cd01983">
    <property type="entry name" value="SIMIBI"/>
    <property type="match status" value="1"/>
</dbReference>
<dbReference type="InterPro" id="IPR027417">
    <property type="entry name" value="P-loop_NTPase"/>
</dbReference>
<dbReference type="EMBL" id="APKE01000009">
    <property type="protein sequence ID" value="KAF0677046.1"/>
    <property type="molecule type" value="Genomic_DNA"/>
</dbReference>
<accession>A0A921NQL7</accession>
<protein>
    <submittedName>
        <fullName evidence="1">CobQ/CobB/MinD/ParA nucleotide binding domain containing protein</fullName>
    </submittedName>
</protein>
<comment type="caution">
    <text evidence="1">The sequence shown here is derived from an EMBL/GenBank/DDBJ whole genome shotgun (WGS) entry which is preliminary data.</text>
</comment>
<keyword evidence="2" id="KW-1185">Reference proteome</keyword>
<dbReference type="AlphaFoldDB" id="A0A921NQL7"/>
<dbReference type="RefSeq" id="WP_159964019.1">
    <property type="nucleotide sequence ID" value="NZ_APKE01000009.1"/>
</dbReference>
<sequence length="365" mass="38222">MLFQKIDSTELTNSAKWAFTTRRVIHEDVVGLTTNFSDAKAGDLVLARVNKIGSHKRIQLTSGRPSELYRGDLVVLVCGSRYAPDQYEGHAKIDPDGSDMLAGGGVIGVMRAANKRMAGPTRVLPVGLLCGRDGNPVNLADYSLPELATPGKLTVIAAVGASMNAGKTTAVASFAHGLSRAGYRVAAIKATGTGAYGDYNAYVDAGADYVADFVDAGMVSTYMEPISRIMRCTKTLLDHAADNGCEVAIVELADGIFQGETAALLNRSDFRASIDGFLFAAPCAASTAGGCSVLRSMNIEPSIVTGMVSCSPLATKEAEAAVGTHVVKRESLVDPVSAGALIARIRTQKMSAESVLRVKGDERAA</sequence>
<gene>
    <name evidence="1" type="ORF">PMES_00575</name>
</gene>
<evidence type="ECO:0000313" key="2">
    <source>
        <dbReference type="Proteomes" id="UP000698242"/>
    </source>
</evidence>
<dbReference type="Gene3D" id="3.40.50.300">
    <property type="entry name" value="P-loop containing nucleotide triphosphate hydrolases"/>
    <property type="match status" value="1"/>
</dbReference>
<reference evidence="1" key="1">
    <citation type="submission" date="2013-03" db="EMBL/GenBank/DDBJ databases">
        <title>Genome Sequence of the Profundibacterium mesophilum strain KAUST100406-0324T from Red Sea, a novel genus in the family Rhodobacteraceae.</title>
        <authorList>
            <person name="Essack M."/>
            <person name="Alam I."/>
            <person name="Lafi F."/>
            <person name="Alawi W."/>
            <person name="Kamanu F."/>
            <person name="Al-Suwailem A."/>
            <person name="Lee O.O."/>
            <person name="Xu Y."/>
            <person name="Bajic V."/>
            <person name="Qian P.-Y."/>
            <person name="Archer J."/>
        </authorList>
    </citation>
    <scope>NUCLEOTIDE SEQUENCE</scope>
    <source>
        <strain evidence="1">KAUST100406-0324</strain>
    </source>
</reference>
<name>A0A921NQL7_9RHOB</name>